<organism evidence="1 2">
    <name type="scientific">Candidatus Erwinia dacicola</name>
    <dbReference type="NCBI Taxonomy" id="252393"/>
    <lineage>
        <taxon>Bacteria</taxon>
        <taxon>Pseudomonadati</taxon>
        <taxon>Pseudomonadota</taxon>
        <taxon>Gammaproteobacteria</taxon>
        <taxon>Enterobacterales</taxon>
        <taxon>Erwiniaceae</taxon>
        <taxon>Erwinia</taxon>
    </lineage>
</organism>
<proteinExistence type="predicted"/>
<name>A0A328TLC1_9GAMM</name>
<keyword evidence="2" id="KW-1185">Reference proteome</keyword>
<gene>
    <name evidence="1" type="ORF">ACZ87_03213</name>
</gene>
<accession>A0A328TLC1</accession>
<dbReference type="EMBL" id="LJAM02000504">
    <property type="protein sequence ID" value="RAP69991.1"/>
    <property type="molecule type" value="Genomic_DNA"/>
</dbReference>
<dbReference type="AlphaFoldDB" id="A0A328TLC1"/>
<reference evidence="1" key="1">
    <citation type="submission" date="2018-04" db="EMBL/GenBank/DDBJ databases">
        <title>Genomes of the Obligate Erwinia dacicola and Facultative Enterobacter sp. OLF Endosymbionts of the Olive Fruit fly, Bactrocera oleae.</title>
        <authorList>
            <person name="Estes A.M."/>
            <person name="Hearn D.J."/>
            <person name="Agarwal S."/>
            <person name="Pierson E.A."/>
            <person name="Dunning-Hotopp J.C."/>
        </authorList>
    </citation>
    <scope>NUCLEOTIDE SEQUENCE [LARGE SCALE GENOMIC DNA]</scope>
    <source>
        <strain evidence="1">Oroville</strain>
    </source>
</reference>
<protein>
    <submittedName>
        <fullName evidence="1">Uncharacterized protein</fullName>
    </submittedName>
</protein>
<comment type="caution">
    <text evidence="1">The sequence shown here is derived from an EMBL/GenBank/DDBJ whole genome shotgun (WGS) entry which is preliminary data.</text>
</comment>
<evidence type="ECO:0000313" key="2">
    <source>
        <dbReference type="Proteomes" id="UP000244334"/>
    </source>
</evidence>
<feature type="non-terminal residue" evidence="1">
    <location>
        <position position="1"/>
    </location>
</feature>
<dbReference type="Proteomes" id="UP000244334">
    <property type="component" value="Unassembled WGS sequence"/>
</dbReference>
<sequence>GQVIRKEAIQIPNHELRCCRLWIIHWTGNERCTPEESGQRHVQVSTI</sequence>
<evidence type="ECO:0000313" key="1">
    <source>
        <dbReference type="EMBL" id="RAP69991.1"/>
    </source>
</evidence>